<dbReference type="SMART" id="SM00240">
    <property type="entry name" value="FHA"/>
    <property type="match status" value="1"/>
</dbReference>
<evidence type="ECO:0000259" key="1">
    <source>
        <dbReference type="PROSITE" id="PS50006"/>
    </source>
</evidence>
<dbReference type="Pfam" id="PF00498">
    <property type="entry name" value="FHA"/>
    <property type="match status" value="1"/>
</dbReference>
<proteinExistence type="predicted"/>
<feature type="domain" description="FHA" evidence="1">
    <location>
        <begin position="19"/>
        <end position="68"/>
    </location>
</feature>
<dbReference type="InterPro" id="IPR000253">
    <property type="entry name" value="FHA_dom"/>
</dbReference>
<evidence type="ECO:0000313" key="4">
    <source>
        <dbReference type="Proteomes" id="UP000464675"/>
    </source>
</evidence>
<reference evidence="3 4" key="1">
    <citation type="submission" date="2020-01" db="EMBL/GenBank/DDBJ databases">
        <title>The possibility of degradation of plastic by Microbulbifer hydrolyticus IRE-31.</title>
        <authorList>
            <person name="Liu L."/>
        </authorList>
    </citation>
    <scope>NUCLEOTIDE SEQUENCE [LARGE SCALE GENOMIC DNA]</scope>
    <source>
        <strain evidence="3 4">IRE-31</strain>
    </source>
</reference>
<reference evidence="2 5" key="2">
    <citation type="submission" date="2020-08" db="EMBL/GenBank/DDBJ databases">
        <title>Genomic Encyclopedia of Type Strains, Phase IV (KMG-IV): sequencing the most valuable type-strain genomes for metagenomic binning, comparative biology and taxonomic classification.</title>
        <authorList>
            <person name="Goeker M."/>
        </authorList>
    </citation>
    <scope>NUCLEOTIDE SEQUENCE [LARGE SCALE GENOMIC DNA]</scope>
    <source>
        <strain evidence="2 5">DSM 11525</strain>
    </source>
</reference>
<dbReference type="PROSITE" id="PS50006">
    <property type="entry name" value="FHA_DOMAIN"/>
    <property type="match status" value="1"/>
</dbReference>
<dbReference type="InterPro" id="IPR008984">
    <property type="entry name" value="SMAD_FHA_dom_sf"/>
</dbReference>
<evidence type="ECO:0000313" key="2">
    <source>
        <dbReference type="EMBL" id="MBB5211002.1"/>
    </source>
</evidence>
<dbReference type="Proteomes" id="UP000563601">
    <property type="component" value="Unassembled WGS sequence"/>
</dbReference>
<gene>
    <name evidence="3" type="ORF">GTQ55_03735</name>
    <name evidence="2" type="ORF">HNQ53_001220</name>
</gene>
<dbReference type="EMBL" id="JACHHR010000002">
    <property type="protein sequence ID" value="MBB5211002.1"/>
    <property type="molecule type" value="Genomic_DNA"/>
</dbReference>
<dbReference type="PANTHER" id="PTHR23308">
    <property type="entry name" value="NUCLEAR INHIBITOR OF PROTEIN PHOSPHATASE-1"/>
    <property type="match status" value="1"/>
</dbReference>
<organism evidence="2 5">
    <name type="scientific">Microbulbifer hydrolyticus</name>
    <dbReference type="NCBI Taxonomy" id="48074"/>
    <lineage>
        <taxon>Bacteria</taxon>
        <taxon>Pseudomonadati</taxon>
        <taxon>Pseudomonadota</taxon>
        <taxon>Gammaproteobacteria</taxon>
        <taxon>Cellvibrionales</taxon>
        <taxon>Microbulbiferaceae</taxon>
        <taxon>Microbulbifer</taxon>
    </lineage>
</organism>
<name>A0A6P1T822_9GAMM</name>
<accession>A0A6P1T822</accession>
<dbReference type="RefSeq" id="WP_161857523.1">
    <property type="nucleotide sequence ID" value="NZ_CP047491.1"/>
</dbReference>
<dbReference type="Gene3D" id="2.60.200.20">
    <property type="match status" value="1"/>
</dbReference>
<keyword evidence="4" id="KW-1185">Reference proteome</keyword>
<dbReference type="InterPro" id="IPR050923">
    <property type="entry name" value="Cell_Proc_Reg/RNA_Proc"/>
</dbReference>
<dbReference type="CDD" id="cd00060">
    <property type="entry name" value="FHA"/>
    <property type="match status" value="1"/>
</dbReference>
<dbReference type="EMBL" id="CP047491">
    <property type="protein sequence ID" value="QHQ38187.1"/>
    <property type="molecule type" value="Genomic_DNA"/>
</dbReference>
<sequence>MASLQHPDRDQPVYLMAHHTIGRRQGVADTRITLPEISGIHAAIQWTGSHWIIRDLSRNGTWVNDQQLIPAKNQQLHLGDKLAFGRANNPVWRVENLDPPENLLIDIDTGDSQPLESYHLLPDEHEPIASLHFNPINGVWIYELLESPEHGESAKVVNHGGRVDCAHHSWELFLAASQSTTTELSFKNLCVSDFRLRFTVSHHEEHIQLQLAKDDMRLDLAARTHNYLLLYLARARIRDIQRNVDAPDQGWVAIDLATRELGITVNHLNTQIFRARKQIADSLPDAIDTSRLVERRAYEMRLGCYQLDIFKGSQKEELEASTGEFAVAPEPA</sequence>
<dbReference type="AlphaFoldDB" id="A0A6P1T822"/>
<evidence type="ECO:0000313" key="3">
    <source>
        <dbReference type="EMBL" id="QHQ38187.1"/>
    </source>
</evidence>
<dbReference type="OrthoDB" id="273564at2"/>
<dbReference type="Proteomes" id="UP000464675">
    <property type="component" value="Chromosome"/>
</dbReference>
<protein>
    <submittedName>
        <fullName evidence="3">FHA domain-containing protein</fullName>
    </submittedName>
</protein>
<dbReference type="SUPFAM" id="SSF49879">
    <property type="entry name" value="SMAD/FHA domain"/>
    <property type="match status" value="1"/>
</dbReference>
<evidence type="ECO:0000313" key="5">
    <source>
        <dbReference type="Proteomes" id="UP000563601"/>
    </source>
</evidence>